<dbReference type="AlphaFoldDB" id="A0A8J1TDL7"/>
<dbReference type="PANTHER" id="PTHR47219">
    <property type="entry name" value="RAB GTPASE-ACTIVATING PROTEIN 1-LIKE"/>
    <property type="match status" value="1"/>
</dbReference>
<proteinExistence type="predicted"/>
<comment type="caution">
    <text evidence="3">The sequence shown here is derived from an EMBL/GenBank/DDBJ whole genome shotgun (WGS) entry which is preliminary data.</text>
</comment>
<organism evidence="3 4">
    <name type="scientific">Owenia fusiformis</name>
    <name type="common">Polychaete worm</name>
    <dbReference type="NCBI Taxonomy" id="6347"/>
    <lineage>
        <taxon>Eukaryota</taxon>
        <taxon>Metazoa</taxon>
        <taxon>Spiralia</taxon>
        <taxon>Lophotrochozoa</taxon>
        <taxon>Annelida</taxon>
        <taxon>Polychaeta</taxon>
        <taxon>Sedentaria</taxon>
        <taxon>Canalipalpata</taxon>
        <taxon>Sabellida</taxon>
        <taxon>Oweniida</taxon>
        <taxon>Oweniidae</taxon>
        <taxon>Owenia</taxon>
    </lineage>
</organism>
<dbReference type="SUPFAM" id="SSF47923">
    <property type="entry name" value="Ypt/Rab-GAP domain of gyp1p"/>
    <property type="match status" value="2"/>
</dbReference>
<dbReference type="OrthoDB" id="294251at2759"/>
<evidence type="ECO:0000313" key="3">
    <source>
        <dbReference type="EMBL" id="CAH1798329.1"/>
    </source>
</evidence>
<feature type="region of interest" description="Disordered" evidence="2">
    <location>
        <begin position="661"/>
        <end position="696"/>
    </location>
</feature>
<dbReference type="InterPro" id="IPR035969">
    <property type="entry name" value="Rab-GAP_TBC_sf"/>
</dbReference>
<dbReference type="Pfam" id="PF00566">
    <property type="entry name" value="RabGAP-TBC"/>
    <property type="match status" value="1"/>
</dbReference>
<gene>
    <name evidence="3" type="ORF">OFUS_LOCUS22483</name>
</gene>
<evidence type="ECO:0000256" key="1">
    <source>
        <dbReference type="ARBA" id="ARBA00022468"/>
    </source>
</evidence>
<reference evidence="3" key="1">
    <citation type="submission" date="2022-03" db="EMBL/GenBank/DDBJ databases">
        <authorList>
            <person name="Martin C."/>
        </authorList>
    </citation>
    <scope>NUCLEOTIDE SEQUENCE</scope>
</reference>
<dbReference type="Gene3D" id="1.10.472.80">
    <property type="entry name" value="Ypt/Rab-GAP domain of gyp1p, domain 3"/>
    <property type="match status" value="1"/>
</dbReference>
<name>A0A8J1TDL7_OWEFU</name>
<feature type="compositionally biased region" description="Pro residues" evidence="2">
    <location>
        <begin position="541"/>
        <end position="553"/>
    </location>
</feature>
<dbReference type="GO" id="GO:0031267">
    <property type="term" value="F:small GTPase binding"/>
    <property type="evidence" value="ECO:0007669"/>
    <property type="project" value="TreeGrafter"/>
</dbReference>
<dbReference type="EMBL" id="CAIIXF020000011">
    <property type="protein sequence ID" value="CAH1798329.1"/>
    <property type="molecule type" value="Genomic_DNA"/>
</dbReference>
<dbReference type="GO" id="GO:0005096">
    <property type="term" value="F:GTPase activator activity"/>
    <property type="evidence" value="ECO:0007669"/>
    <property type="project" value="UniProtKB-KW"/>
</dbReference>
<dbReference type="PROSITE" id="PS50086">
    <property type="entry name" value="TBC_RABGAP"/>
    <property type="match status" value="1"/>
</dbReference>
<sequence length="696" mass="80538">MTSPNDRELLIRADKERRDIVKKYAKGREEGAEIDPWEDPKFEIYQVTDRYGFIHDNALPAKQDEDEQKAKLLEMDRSVKWLKMRQKWKKYFPGEKGRRRVYKGIPDRVRGDVWLRLLDIDRMKQEQRGIYQKMKERAMRYSPDIRQIDLDVNRTYRDHIMFRQRYDVKQQALFHVLSAYSMYNTEVGYCQGMSQIAALLLMYMNEEDAFWALSTLLTDSRHAMHGVFIPGFPKLMRFQDHHDRIIKKFLPKVKKHLDRHEIHASLYTIKWFMQCFLDRMPFHLTLRIWDIYMLEGERVLCTMGYLLLKMHKRKIVKMDMEELFGFLQNGLEKDFGYEDDVVVDQLQVAMDELRKAKMDVPPPGKANELPQKPFGLFVEPNIDKIIGRRTMEFTEHDSDLLGHVKAGLDEVAAQRRKAQEANGDEEEEEEEAYSDGISKYGRTGDNQTFGSRTSITGALSSRTSFIGTDSDSRAASISKLNTLYNSEYHSYSDHEETPSPRVLSNAGLSLEELIDDVTTYTSRVHSPEPITPTQGLKQASPYPPKPAPPPRQAPPTERQSQSESPSQSSQYDNVNTNSDQYEQDLEQTLERIEKDTSDNPVVYQENVSTVRVNGYTSQTSNSTTVETTNTKLVHQKYVSHTNGPINFGLEEERNSIPPLGYNRRPQSMPYGGSTSVVQGKRMTAQTPSPERTAVYI</sequence>
<dbReference type="Proteomes" id="UP000749559">
    <property type="component" value="Unassembled WGS sequence"/>
</dbReference>
<evidence type="ECO:0000256" key="2">
    <source>
        <dbReference type="SAM" id="MobiDB-lite"/>
    </source>
</evidence>
<dbReference type="InterPro" id="IPR000195">
    <property type="entry name" value="Rab-GAP-TBC_dom"/>
</dbReference>
<keyword evidence="1" id="KW-0343">GTPase activation</keyword>
<dbReference type="FunFam" id="1.10.472.80:FF:000019">
    <property type="entry name" value="USP6 N-terminal like"/>
    <property type="match status" value="1"/>
</dbReference>
<feature type="region of interest" description="Disordered" evidence="2">
    <location>
        <begin position="414"/>
        <end position="449"/>
    </location>
</feature>
<dbReference type="Gene3D" id="1.10.8.270">
    <property type="entry name" value="putative rabgap domain of human tbc1 domain family member 14 like domains"/>
    <property type="match status" value="1"/>
</dbReference>
<feature type="compositionally biased region" description="Low complexity" evidence="2">
    <location>
        <begin position="559"/>
        <end position="570"/>
    </location>
</feature>
<feature type="compositionally biased region" description="Polar residues" evidence="2">
    <location>
        <begin position="672"/>
        <end position="689"/>
    </location>
</feature>
<dbReference type="InterPro" id="IPR050302">
    <property type="entry name" value="Rab_GAP_TBC_domain"/>
</dbReference>
<feature type="region of interest" description="Disordered" evidence="2">
    <location>
        <begin position="523"/>
        <end position="576"/>
    </location>
</feature>
<dbReference type="FunFam" id="1.10.8.270:FF:000010">
    <property type="entry name" value="Putative USP6 N-terminal-like protein"/>
    <property type="match status" value="1"/>
</dbReference>
<accession>A0A8J1TDL7</accession>
<dbReference type="PANTHER" id="PTHR47219:SF19">
    <property type="entry name" value="USP6 N-TERMINAL-LIKE PROTEIN ISOFORM X1"/>
    <property type="match status" value="1"/>
</dbReference>
<keyword evidence="4" id="KW-1185">Reference proteome</keyword>
<feature type="compositionally biased region" description="Acidic residues" evidence="2">
    <location>
        <begin position="422"/>
        <end position="433"/>
    </location>
</feature>
<dbReference type="SMART" id="SM00164">
    <property type="entry name" value="TBC"/>
    <property type="match status" value="1"/>
</dbReference>
<evidence type="ECO:0000313" key="4">
    <source>
        <dbReference type="Proteomes" id="UP000749559"/>
    </source>
</evidence>
<protein>
    <submittedName>
        <fullName evidence="3">Uncharacterized protein</fullName>
    </submittedName>
</protein>